<protein>
    <submittedName>
        <fullName evidence="1">Uncharacterized protein</fullName>
    </submittedName>
</protein>
<dbReference type="EMBL" id="CAEY01001223">
    <property type="status" value="NOT_ANNOTATED_CDS"/>
    <property type="molecule type" value="Genomic_DNA"/>
</dbReference>
<reference evidence="2" key="1">
    <citation type="submission" date="2011-08" db="EMBL/GenBank/DDBJ databases">
        <authorList>
            <person name="Rombauts S."/>
        </authorList>
    </citation>
    <scope>NUCLEOTIDE SEQUENCE</scope>
    <source>
        <strain evidence="2">London</strain>
    </source>
</reference>
<dbReference type="HOGENOM" id="CLU_1984403_0_0_1"/>
<reference evidence="1" key="2">
    <citation type="submission" date="2015-06" db="UniProtKB">
        <authorList>
            <consortium name="EnsemblMetazoa"/>
        </authorList>
    </citation>
    <scope>IDENTIFICATION</scope>
</reference>
<dbReference type="EnsemblMetazoa" id="tetur43g00430.1">
    <property type="protein sequence ID" value="tetur43g00430.1"/>
    <property type="gene ID" value="tetur43g00430"/>
</dbReference>
<accession>T1L576</accession>
<dbReference type="Proteomes" id="UP000015104">
    <property type="component" value="Unassembled WGS sequence"/>
</dbReference>
<proteinExistence type="predicted"/>
<evidence type="ECO:0000313" key="1">
    <source>
        <dbReference type="EnsemblMetazoa" id="tetur43g00430.1"/>
    </source>
</evidence>
<evidence type="ECO:0000313" key="2">
    <source>
        <dbReference type="Proteomes" id="UP000015104"/>
    </source>
</evidence>
<sequence length="126" mass="14871">MNEYMMLPNCVWYKLGLNFLPDLIFQLTTWWIILIIKDPLKCKIIGIKNVFSSNLLWHRCSDRTHKLAAINQVPLSHGRDRTIAECRHCQHFVPTNCWLSTSKIIHLFTRISYNKDSIIALKNLFQ</sequence>
<dbReference type="AlphaFoldDB" id="T1L576"/>
<organism evidence="1 2">
    <name type="scientific">Tetranychus urticae</name>
    <name type="common">Two-spotted spider mite</name>
    <dbReference type="NCBI Taxonomy" id="32264"/>
    <lineage>
        <taxon>Eukaryota</taxon>
        <taxon>Metazoa</taxon>
        <taxon>Ecdysozoa</taxon>
        <taxon>Arthropoda</taxon>
        <taxon>Chelicerata</taxon>
        <taxon>Arachnida</taxon>
        <taxon>Acari</taxon>
        <taxon>Acariformes</taxon>
        <taxon>Trombidiformes</taxon>
        <taxon>Prostigmata</taxon>
        <taxon>Eleutherengona</taxon>
        <taxon>Raphignathae</taxon>
        <taxon>Tetranychoidea</taxon>
        <taxon>Tetranychidae</taxon>
        <taxon>Tetranychus</taxon>
    </lineage>
</organism>
<keyword evidence="2" id="KW-1185">Reference proteome</keyword>
<name>T1L576_TETUR</name>